<gene>
    <name evidence="1" type="ORF">LF296_12835</name>
</gene>
<dbReference type="AlphaFoldDB" id="A0AAJ6NH14"/>
<accession>A0AAJ6NH14</accession>
<reference evidence="1" key="1">
    <citation type="journal article" date="2022" name="Front Environ Sci">
        <title>Complete genome sequence analysis of a novel alkane-degrading bacterial strain, Acinetobacter vivianii KJ-1, and its diesel degradation ability.</title>
        <authorList>
            <person name="Zhang Y."/>
            <person name="Song F."/>
            <person name="Wang J."/>
            <person name="Zhao Q."/>
            <person name="Zheng L."/>
            <person name="Wang Z."/>
            <person name="Zhang X."/>
            <person name="Gao Y."/>
            <person name="Chen G."/>
            <person name="Huang Y."/>
        </authorList>
    </citation>
    <scope>NUCLEOTIDE SEQUENCE</scope>
    <source>
        <strain evidence="1">KJ-1</strain>
    </source>
</reference>
<protein>
    <submittedName>
        <fullName evidence="1">Uncharacterized protein</fullName>
    </submittedName>
</protein>
<reference evidence="1" key="2">
    <citation type="submission" date="2023-02" db="EMBL/GenBank/DDBJ databases">
        <authorList>
            <person name="Huang Y."/>
            <person name="Zhang Y."/>
            <person name="Zhang T."/>
            <person name="Wang J."/>
        </authorList>
    </citation>
    <scope>NUCLEOTIDE SEQUENCE</scope>
    <source>
        <strain evidence="1">KJ-1</strain>
    </source>
</reference>
<name>A0AAJ6NH14_9GAMM</name>
<dbReference type="EMBL" id="CP085083">
    <property type="protein sequence ID" value="WDZ50206.1"/>
    <property type="molecule type" value="Genomic_DNA"/>
</dbReference>
<dbReference type="RefSeq" id="WP_272654607.1">
    <property type="nucleotide sequence ID" value="NZ_CP085083.1"/>
</dbReference>
<proteinExistence type="predicted"/>
<organism evidence="1 2">
    <name type="scientific">Acinetobacter vivianii</name>
    <dbReference type="NCBI Taxonomy" id="1776742"/>
    <lineage>
        <taxon>Bacteria</taxon>
        <taxon>Pseudomonadati</taxon>
        <taxon>Pseudomonadota</taxon>
        <taxon>Gammaproteobacteria</taxon>
        <taxon>Moraxellales</taxon>
        <taxon>Moraxellaceae</taxon>
        <taxon>Acinetobacter</taxon>
    </lineage>
</organism>
<evidence type="ECO:0000313" key="1">
    <source>
        <dbReference type="EMBL" id="WDZ50206.1"/>
    </source>
</evidence>
<dbReference type="Proteomes" id="UP001199528">
    <property type="component" value="Chromosome"/>
</dbReference>
<sequence length="86" mass="9109">MTNISNQDTSDKGGKFAPGAVVALKTEVQFVDGTYDSDDLFVVLKNHHCGVTILSNGVQLTVANAEIRLASPEECLKGKRSSKGVS</sequence>
<evidence type="ECO:0000313" key="2">
    <source>
        <dbReference type="Proteomes" id="UP001199528"/>
    </source>
</evidence>
<dbReference type="KEGG" id="aviv:LF296_12835"/>